<evidence type="ECO:0000313" key="2">
    <source>
        <dbReference type="EMBL" id="KAK1116931.1"/>
    </source>
</evidence>
<protein>
    <recommendedName>
        <fullName evidence="1">Ig-like domain-containing protein</fullName>
    </recommendedName>
</protein>
<dbReference type="Gene3D" id="2.60.40.10">
    <property type="entry name" value="Immunoglobulins"/>
    <property type="match status" value="1"/>
</dbReference>
<dbReference type="InterPro" id="IPR036179">
    <property type="entry name" value="Ig-like_dom_sf"/>
</dbReference>
<evidence type="ECO:0000313" key="3">
    <source>
        <dbReference type="Proteomes" id="UP001177670"/>
    </source>
</evidence>
<dbReference type="GO" id="GO:0050808">
    <property type="term" value="P:synapse organization"/>
    <property type="evidence" value="ECO:0007669"/>
    <property type="project" value="TreeGrafter"/>
</dbReference>
<reference evidence="2" key="1">
    <citation type="submission" date="2021-10" db="EMBL/GenBank/DDBJ databases">
        <title>Melipona bicolor Genome sequencing and assembly.</title>
        <authorList>
            <person name="Araujo N.S."/>
            <person name="Arias M.C."/>
        </authorList>
    </citation>
    <scope>NUCLEOTIDE SEQUENCE</scope>
    <source>
        <strain evidence="2">USP_2M_L1-L4_2017</strain>
        <tissue evidence="2">Whole body</tissue>
    </source>
</reference>
<dbReference type="PANTHER" id="PTHR23279:SF5">
    <property type="entry name" value="DEFECTIVE PROBOSCIS EXTENSION RESPONSE 8, ISOFORM A"/>
    <property type="match status" value="1"/>
</dbReference>
<accession>A0AA40FDD2</accession>
<sequence>MDAGMCGGGAEGVNRGYVRNPCKDFMRAYKAGETRPSASSYILADRIKTTEAKTFVSEPVTIIVGAPDLFVNKGSTINLTCVVRYAPEPPPMMIWSHNTEVINFDSPRGGISLVTEKGPETTSRLMIQKAVQSDSGIYTCEPSNANPSSIKVHVVNGT</sequence>
<name>A0AA40FDD2_9HYME</name>
<dbReference type="PANTHER" id="PTHR23279">
    <property type="entry name" value="DEFECTIVE PROBOSCIS EXTENSION RESPONSE DPR -RELATED"/>
    <property type="match status" value="1"/>
</dbReference>
<dbReference type="EMBL" id="JAHYIQ010000059">
    <property type="protein sequence ID" value="KAK1116931.1"/>
    <property type="molecule type" value="Genomic_DNA"/>
</dbReference>
<dbReference type="InterPro" id="IPR003598">
    <property type="entry name" value="Ig_sub2"/>
</dbReference>
<dbReference type="InterPro" id="IPR003599">
    <property type="entry name" value="Ig_sub"/>
</dbReference>
<dbReference type="Proteomes" id="UP001177670">
    <property type="component" value="Unassembled WGS sequence"/>
</dbReference>
<keyword evidence="3" id="KW-1185">Reference proteome</keyword>
<dbReference type="FunFam" id="2.60.40.10:FF:000533">
    <property type="entry name" value="Uncharacterized protein, isoform A"/>
    <property type="match status" value="1"/>
</dbReference>
<dbReference type="PROSITE" id="PS50835">
    <property type="entry name" value="IG_LIKE"/>
    <property type="match status" value="1"/>
</dbReference>
<feature type="domain" description="Ig-like" evidence="1">
    <location>
        <begin position="59"/>
        <end position="151"/>
    </location>
</feature>
<dbReference type="InterPro" id="IPR007110">
    <property type="entry name" value="Ig-like_dom"/>
</dbReference>
<organism evidence="2 3">
    <name type="scientific">Melipona bicolor</name>
    <dbReference type="NCBI Taxonomy" id="60889"/>
    <lineage>
        <taxon>Eukaryota</taxon>
        <taxon>Metazoa</taxon>
        <taxon>Ecdysozoa</taxon>
        <taxon>Arthropoda</taxon>
        <taxon>Hexapoda</taxon>
        <taxon>Insecta</taxon>
        <taxon>Pterygota</taxon>
        <taxon>Neoptera</taxon>
        <taxon>Endopterygota</taxon>
        <taxon>Hymenoptera</taxon>
        <taxon>Apocrita</taxon>
        <taxon>Aculeata</taxon>
        <taxon>Apoidea</taxon>
        <taxon>Anthophila</taxon>
        <taxon>Apidae</taxon>
        <taxon>Melipona</taxon>
    </lineage>
</organism>
<proteinExistence type="predicted"/>
<dbReference type="SMART" id="SM00408">
    <property type="entry name" value="IGc2"/>
    <property type="match status" value="1"/>
</dbReference>
<dbReference type="SUPFAM" id="SSF48726">
    <property type="entry name" value="Immunoglobulin"/>
    <property type="match status" value="1"/>
</dbReference>
<evidence type="ECO:0000259" key="1">
    <source>
        <dbReference type="PROSITE" id="PS50835"/>
    </source>
</evidence>
<dbReference type="InterPro" id="IPR013783">
    <property type="entry name" value="Ig-like_fold"/>
</dbReference>
<dbReference type="InterPro" id="IPR013151">
    <property type="entry name" value="Immunoglobulin_dom"/>
</dbReference>
<comment type="caution">
    <text evidence="2">The sequence shown here is derived from an EMBL/GenBank/DDBJ whole genome shotgun (WGS) entry which is preliminary data.</text>
</comment>
<gene>
    <name evidence="2" type="ORF">K0M31_017148</name>
</gene>
<dbReference type="AlphaFoldDB" id="A0AA40FDD2"/>
<dbReference type="InterPro" id="IPR037448">
    <property type="entry name" value="Zig-8"/>
</dbReference>
<dbReference type="SMART" id="SM00409">
    <property type="entry name" value="IG"/>
    <property type="match status" value="1"/>
</dbReference>
<dbReference type="Pfam" id="PF00047">
    <property type="entry name" value="ig"/>
    <property type="match status" value="1"/>
</dbReference>
<dbReference type="GO" id="GO:0032589">
    <property type="term" value="C:neuron projection membrane"/>
    <property type="evidence" value="ECO:0007669"/>
    <property type="project" value="TreeGrafter"/>
</dbReference>